<evidence type="ECO:0008006" key="3">
    <source>
        <dbReference type="Google" id="ProtNLM"/>
    </source>
</evidence>
<dbReference type="InterPro" id="IPR021559">
    <property type="entry name" value="DUF3019"/>
</dbReference>
<organism evidence="2">
    <name type="scientific">Rheinheimera sp. BAL341</name>
    <dbReference type="NCBI Taxonomy" id="1708203"/>
    <lineage>
        <taxon>Bacteria</taxon>
        <taxon>Pseudomonadati</taxon>
        <taxon>Pseudomonadota</taxon>
        <taxon>Gammaproteobacteria</taxon>
        <taxon>Chromatiales</taxon>
        <taxon>Chromatiaceae</taxon>
        <taxon>Rheinheimera</taxon>
    </lineage>
</organism>
<dbReference type="Pfam" id="PF11456">
    <property type="entry name" value="DUF3019"/>
    <property type="match status" value="1"/>
</dbReference>
<dbReference type="EMBL" id="CAAJGR010000029">
    <property type="protein sequence ID" value="VHO06325.1"/>
    <property type="molecule type" value="Genomic_DNA"/>
</dbReference>
<accession>A0A486XX00</accession>
<feature type="chain" id="PRO_5019813102" description="DUF3019 domain-containing protein" evidence="1">
    <location>
        <begin position="22"/>
        <end position="125"/>
    </location>
</feature>
<keyword evidence="1" id="KW-0732">Signal</keyword>
<dbReference type="AlphaFoldDB" id="A0A486XX00"/>
<feature type="signal peptide" evidence="1">
    <location>
        <begin position="1"/>
        <end position="21"/>
    </location>
</feature>
<evidence type="ECO:0000256" key="1">
    <source>
        <dbReference type="SAM" id="SignalP"/>
    </source>
</evidence>
<reference evidence="2" key="1">
    <citation type="submission" date="2019-04" db="EMBL/GenBank/DDBJ databases">
        <authorList>
            <person name="Brambilla D."/>
        </authorList>
    </citation>
    <scope>NUCLEOTIDE SEQUENCE</scope>
    <source>
        <strain evidence="2">BAL1</strain>
    </source>
</reference>
<gene>
    <name evidence="2" type="ORF">BAL341_3350</name>
</gene>
<proteinExistence type="predicted"/>
<evidence type="ECO:0000313" key="2">
    <source>
        <dbReference type="EMBL" id="VHO06325.1"/>
    </source>
</evidence>
<name>A0A486XX00_9GAMM</name>
<sequence>MFGLWLMLAMNGINAAQGANATCEAALCWNVSPQTCVAEQAEQNCTALLTVAWHSQTPQNVCLFIDESQLQCWHNSSAGQWQQQMNWPNAVLSLRHNNTPIMQTELNVLSRKPKRRRIASPWSIF</sequence>
<protein>
    <recommendedName>
        <fullName evidence="3">DUF3019 domain-containing protein</fullName>
    </recommendedName>
</protein>